<dbReference type="PANTHER" id="PTHR34218:SF4">
    <property type="entry name" value="ACYL-HOMOSERINE LACTONE ACYLASE QUIP"/>
    <property type="match status" value="1"/>
</dbReference>
<organism evidence="2 3">
    <name type="scientific">Paraconexibacter antarcticus</name>
    <dbReference type="NCBI Taxonomy" id="2949664"/>
    <lineage>
        <taxon>Bacteria</taxon>
        <taxon>Bacillati</taxon>
        <taxon>Actinomycetota</taxon>
        <taxon>Thermoleophilia</taxon>
        <taxon>Solirubrobacterales</taxon>
        <taxon>Paraconexibacteraceae</taxon>
        <taxon>Paraconexibacter</taxon>
    </lineage>
</organism>
<sequence length="883" mass="94456">MTLVVAAVGAHTASAAVTPYGTNDAGGFRNVLPPGTAGTNDLADFAAFTLAGTRPAHSMDQLPLYRDLEYASPTLTDAQVPDYFKDATFGVRDGDVASSISPRAGVTILRDKAYGVPHVYGDTRADTEFGAGYAGAQDRLFLMDVLRHTGYAELSSFVGGSAGNRQMDRVQWGLAPYTEADLHEQIVNAPRLYGAEGAALIADATAYVDGINAYIADAKSGRAKLPAEYTLLGKTLEPWKVEDVLATASLVGGIFGKGGGSEVKSALLERSLEQRFGKAKGRKAWSDLRSKNDPEAPTTVARRFPYETASAFSKRGLAMPDPGSVKDAEVGPPITAAQARAGAADLGARLLRSFRAHPHASNWELIAARHSATGHPLGVLGPQVGYYIPQILMEEDLHGPGIDAQGAAFAGANLYVLLGHGRDYAWSATTATSDNVDTFAEVLCQDDVHYLYKGKCLAMDKLQRTNSWIPNASDHTPPGSETLTSYRTVHGIVTARGTVRGKKVAFASARTTYGHEADSAIGFSRLNDPGYVTGPASFRRAVDGISFLFNWAYIDGDNIAYQLSGALPVRAKGTSPDFPVFGTGAYDWQGFDPADRTEKTVGYNQRPHAVNPDSLVSWNNKQAPGFAAADDKFTYGPVFRSQMIDARVRATYAGGKKATIAQLVQAMEEPASQDLEAVADFPILKKAIGNPSDPALKAALKLLGDWTAGGAHRRDLDKNGKDEDTPAITLMDAWWPRLSQVVISDRIGPAADKALRGLVAPSSTPPGGDPKAPDYDDGWFAFVNKDLRDIFSPRTVKGRWSLRYCGGGTAAGCRRALRASLKDALTVTAAQLYGRGDCAKTPDPACFDQNRSTITGAISQPPFPFQNRPTFQQVVTLTQRLPR</sequence>
<dbReference type="Gene3D" id="1.10.287.150">
    <property type="match status" value="1"/>
</dbReference>
<evidence type="ECO:0000313" key="3">
    <source>
        <dbReference type="Proteomes" id="UP001056035"/>
    </source>
</evidence>
<dbReference type="InterPro" id="IPR029055">
    <property type="entry name" value="Ntn_hydrolases_N"/>
</dbReference>
<dbReference type="Pfam" id="PF01804">
    <property type="entry name" value="Penicil_amidase"/>
    <property type="match status" value="1"/>
</dbReference>
<dbReference type="SUPFAM" id="SSF56235">
    <property type="entry name" value="N-terminal nucleophile aminohydrolases (Ntn hydrolases)"/>
    <property type="match status" value="1"/>
</dbReference>
<reference evidence="2 3" key="1">
    <citation type="submission" date="2022-06" db="EMBL/GenBank/DDBJ databases">
        <title>Paraconexibacter antarcticus.</title>
        <authorList>
            <person name="Kim C.S."/>
        </authorList>
    </citation>
    <scope>NUCLEOTIDE SEQUENCE [LARGE SCALE GENOMIC DNA]</scope>
    <source>
        <strain evidence="2 3">02-257</strain>
    </source>
</reference>
<dbReference type="InterPro" id="IPR002692">
    <property type="entry name" value="S45"/>
</dbReference>
<accession>A0ABY5DPU5</accession>
<proteinExistence type="inferred from homology"/>
<comment type="similarity">
    <text evidence="1">Belongs to the peptidase S45 family.</text>
</comment>
<dbReference type="Gene3D" id="3.60.20.10">
    <property type="entry name" value="Glutamine Phosphoribosylpyrophosphate, subunit 1, domain 1"/>
    <property type="match status" value="2"/>
</dbReference>
<dbReference type="Proteomes" id="UP001056035">
    <property type="component" value="Chromosome"/>
</dbReference>
<protein>
    <submittedName>
        <fullName evidence="2">Penicillin acylase family protein</fullName>
    </submittedName>
</protein>
<dbReference type="Gene3D" id="1.10.439.10">
    <property type="entry name" value="Penicillin Amidohydrolase, domain 1"/>
    <property type="match status" value="1"/>
</dbReference>
<dbReference type="PANTHER" id="PTHR34218">
    <property type="entry name" value="PEPTIDASE S45 PENICILLIN AMIDASE"/>
    <property type="match status" value="1"/>
</dbReference>
<gene>
    <name evidence="2" type="ORF">NBH00_22315</name>
</gene>
<name>A0ABY5DPU5_9ACTN</name>
<dbReference type="EMBL" id="CP098502">
    <property type="protein sequence ID" value="UTI64058.1"/>
    <property type="molecule type" value="Genomic_DNA"/>
</dbReference>
<dbReference type="RefSeq" id="WP_254570771.1">
    <property type="nucleotide sequence ID" value="NZ_CP098502.1"/>
</dbReference>
<evidence type="ECO:0000256" key="1">
    <source>
        <dbReference type="ARBA" id="ARBA00006586"/>
    </source>
</evidence>
<keyword evidence="3" id="KW-1185">Reference proteome</keyword>
<dbReference type="InterPro" id="IPR023343">
    <property type="entry name" value="Penicillin_amidase_dom1"/>
</dbReference>
<evidence type="ECO:0000313" key="2">
    <source>
        <dbReference type="EMBL" id="UTI64058.1"/>
    </source>
</evidence>